<evidence type="ECO:0000313" key="3">
    <source>
        <dbReference type="Proteomes" id="UP001341840"/>
    </source>
</evidence>
<feature type="compositionally biased region" description="Polar residues" evidence="1">
    <location>
        <begin position="215"/>
        <end position="239"/>
    </location>
</feature>
<evidence type="ECO:0000313" key="2">
    <source>
        <dbReference type="EMBL" id="MED6174355.1"/>
    </source>
</evidence>
<evidence type="ECO:0008006" key="4">
    <source>
        <dbReference type="Google" id="ProtNLM"/>
    </source>
</evidence>
<reference evidence="2 3" key="1">
    <citation type="journal article" date="2023" name="Plants (Basel)">
        <title>Bridging the Gap: Combining Genomics and Transcriptomics Approaches to Understand Stylosanthes scabra, an Orphan Legume from the Brazilian Caatinga.</title>
        <authorList>
            <person name="Ferreira-Neto J.R.C."/>
            <person name="da Silva M.D."/>
            <person name="Binneck E."/>
            <person name="de Melo N.F."/>
            <person name="da Silva R.H."/>
            <person name="de Melo A.L.T.M."/>
            <person name="Pandolfi V."/>
            <person name="Bustamante F.O."/>
            <person name="Brasileiro-Vidal A.C."/>
            <person name="Benko-Iseppon A.M."/>
        </authorList>
    </citation>
    <scope>NUCLEOTIDE SEQUENCE [LARGE SCALE GENOMIC DNA]</scope>
    <source>
        <tissue evidence="2">Leaves</tissue>
    </source>
</reference>
<dbReference type="SUPFAM" id="SSF50249">
    <property type="entry name" value="Nucleic acid-binding proteins"/>
    <property type="match status" value="1"/>
</dbReference>
<proteinExistence type="predicted"/>
<sequence length="257" mass="28917">MVDQIQPHMEDGRIEPLIIVFQFFKPNRWKEFRTRLIGDTPSNSVRIAQVSSQGRSSGIVELRRGTTIVKTIEQVMTLEEACTCCDKKVEEGNNEKYKCKNCKTNEAEAELRYKVEVVACDGIGGISLLLWDTQRSDNVYSVATMCDDEYIVTMNFSDDFEVGTSKVVPDNVYSNEVNEDLGVVSLEQTNEKGAVVSMMDDSVTKINMKTPGKRSATSVKHCASQQPKQEVDGQYSTNRFSKKGLKRGKMQLNDKKN</sequence>
<dbReference type="Proteomes" id="UP001341840">
    <property type="component" value="Unassembled WGS sequence"/>
</dbReference>
<dbReference type="InterPro" id="IPR012340">
    <property type="entry name" value="NA-bd_OB-fold"/>
</dbReference>
<feature type="compositionally biased region" description="Basic residues" evidence="1">
    <location>
        <begin position="240"/>
        <end position="249"/>
    </location>
</feature>
<dbReference type="EMBL" id="JASCZI010151763">
    <property type="protein sequence ID" value="MED6174355.1"/>
    <property type="molecule type" value="Genomic_DNA"/>
</dbReference>
<feature type="region of interest" description="Disordered" evidence="1">
    <location>
        <begin position="210"/>
        <end position="257"/>
    </location>
</feature>
<gene>
    <name evidence="2" type="ORF">PIB30_068256</name>
</gene>
<organism evidence="2 3">
    <name type="scientific">Stylosanthes scabra</name>
    <dbReference type="NCBI Taxonomy" id="79078"/>
    <lineage>
        <taxon>Eukaryota</taxon>
        <taxon>Viridiplantae</taxon>
        <taxon>Streptophyta</taxon>
        <taxon>Embryophyta</taxon>
        <taxon>Tracheophyta</taxon>
        <taxon>Spermatophyta</taxon>
        <taxon>Magnoliopsida</taxon>
        <taxon>eudicotyledons</taxon>
        <taxon>Gunneridae</taxon>
        <taxon>Pentapetalae</taxon>
        <taxon>rosids</taxon>
        <taxon>fabids</taxon>
        <taxon>Fabales</taxon>
        <taxon>Fabaceae</taxon>
        <taxon>Papilionoideae</taxon>
        <taxon>50 kb inversion clade</taxon>
        <taxon>dalbergioids sensu lato</taxon>
        <taxon>Dalbergieae</taxon>
        <taxon>Pterocarpus clade</taxon>
        <taxon>Stylosanthes</taxon>
    </lineage>
</organism>
<dbReference type="Gene3D" id="2.40.50.140">
    <property type="entry name" value="Nucleic acid-binding proteins"/>
    <property type="match status" value="1"/>
</dbReference>
<comment type="caution">
    <text evidence="2">The sequence shown here is derived from an EMBL/GenBank/DDBJ whole genome shotgun (WGS) entry which is preliminary data.</text>
</comment>
<accession>A0ABU6VNS3</accession>
<protein>
    <recommendedName>
        <fullName evidence="4">Replication factor A C-terminal domain-containing protein</fullName>
    </recommendedName>
</protein>
<keyword evidence="3" id="KW-1185">Reference proteome</keyword>
<name>A0ABU6VNS3_9FABA</name>
<evidence type="ECO:0000256" key="1">
    <source>
        <dbReference type="SAM" id="MobiDB-lite"/>
    </source>
</evidence>